<sequence>MGTAIRQSSILSHARLIGIALLAASLAACSGNSGGKHSSRSKEYFPESKYGVKASPRVAHAKSKLPRGGGRYQVGKPYKIKGNWFHPKEDPNYKAVGVASWYGDAFHGRLTANGEIYDMTHLTAAHPTLPLPSYARVTNLENNSSVVVRINDRGPFEKNRLIDLSRRAAELLGFHQKGSAKVKVEYVGPAPLHGQDDAFLMASYRPGGRAPDPSDGLPTGVMLAMNGPTPTPAAQARAVADPISAVINSAPVAAQADPAFSAFQQPSDVGIALPASAPIPQMRPETYAVAALSYAEQRVSAAFSVFEPILAEKKAPVAQQAPANLASGAGKAEYVNLGVWSSIRETEAVVKSLSHYGRIEVEPAGATEVALTLARGEGIDIDDALRAAWAAGATDAFIVRE</sequence>
<dbReference type="RefSeq" id="WP_345100235.1">
    <property type="nucleotide sequence ID" value="NZ_BAABGS010000074.1"/>
</dbReference>
<keyword evidence="3" id="KW-0564">Palmitate</keyword>
<gene>
    <name evidence="3" type="primary">rlpA</name>
    <name evidence="7" type="ORF">ACFSMZ_04140</name>
</gene>
<keyword evidence="3" id="KW-0449">Lipoprotein</keyword>
<comment type="subcellular location">
    <subcellularLocation>
        <location evidence="3">Cell membrane</location>
        <topology evidence="3">Lipid-anchor</topology>
    </subcellularLocation>
</comment>
<reference evidence="8" key="1">
    <citation type="journal article" date="2019" name="Int. J. Syst. Evol. Microbiol.">
        <title>The Global Catalogue of Microorganisms (GCM) 10K type strain sequencing project: providing services to taxonomists for standard genome sequencing and annotation.</title>
        <authorList>
            <consortium name="The Broad Institute Genomics Platform"/>
            <consortium name="The Broad Institute Genome Sequencing Center for Infectious Disease"/>
            <person name="Wu L."/>
            <person name="Ma J."/>
        </authorList>
    </citation>
    <scope>NUCLEOTIDE SEQUENCE [LARGE SCALE GENOMIC DNA]</scope>
    <source>
        <strain evidence="8">KCTC 23707</strain>
    </source>
</reference>
<dbReference type="PANTHER" id="PTHR34183">
    <property type="entry name" value="ENDOLYTIC PEPTIDOGLYCAN TRANSGLYCOSYLASE RLPA"/>
    <property type="match status" value="1"/>
</dbReference>
<dbReference type="Pfam" id="PF03330">
    <property type="entry name" value="DPBB_1"/>
    <property type="match status" value="1"/>
</dbReference>
<accession>A0ABW5DE36</accession>
<dbReference type="EMBL" id="JBHUIR010000017">
    <property type="protein sequence ID" value="MFD2258950.1"/>
    <property type="molecule type" value="Genomic_DNA"/>
</dbReference>
<dbReference type="NCBIfam" id="TIGR00413">
    <property type="entry name" value="rlpA"/>
    <property type="match status" value="1"/>
</dbReference>
<comment type="caution">
    <text evidence="7">The sequence shown here is derived from an EMBL/GenBank/DDBJ whole genome shotgun (WGS) entry which is preliminary data.</text>
</comment>
<feature type="chain" id="PRO_5046794121" description="Endolytic peptidoglycan transglycosylase RlpA" evidence="5">
    <location>
        <begin position="31"/>
        <end position="401"/>
    </location>
</feature>
<keyword evidence="1 3" id="KW-0456">Lyase</keyword>
<evidence type="ECO:0000313" key="7">
    <source>
        <dbReference type="EMBL" id="MFD2258950.1"/>
    </source>
</evidence>
<dbReference type="CDD" id="cd22268">
    <property type="entry name" value="DPBB_RlpA-like"/>
    <property type="match status" value="1"/>
</dbReference>
<evidence type="ECO:0000256" key="2">
    <source>
        <dbReference type="ARBA" id="ARBA00023316"/>
    </source>
</evidence>
<dbReference type="PROSITE" id="PS51257">
    <property type="entry name" value="PROKAR_LIPOPROTEIN"/>
    <property type="match status" value="1"/>
</dbReference>
<dbReference type="InterPro" id="IPR012997">
    <property type="entry name" value="RplA"/>
</dbReference>
<evidence type="ECO:0000256" key="1">
    <source>
        <dbReference type="ARBA" id="ARBA00023239"/>
    </source>
</evidence>
<dbReference type="InterPro" id="IPR034718">
    <property type="entry name" value="RlpA"/>
</dbReference>
<keyword evidence="8" id="KW-1185">Reference proteome</keyword>
<keyword evidence="5" id="KW-0732">Signal</keyword>
<keyword evidence="3" id="KW-1003">Cell membrane</keyword>
<evidence type="ECO:0000256" key="3">
    <source>
        <dbReference type="HAMAP-Rule" id="MF_02071"/>
    </source>
</evidence>
<protein>
    <recommendedName>
        <fullName evidence="3">Endolytic peptidoglycan transglycosylase RlpA</fullName>
        <ecNumber evidence="3">4.2.2.-</ecNumber>
    </recommendedName>
</protein>
<comment type="function">
    <text evidence="3">Lytic transglycosylase with a strong preference for naked glycan strands that lack stem peptides.</text>
</comment>
<dbReference type="HAMAP" id="MF_02071">
    <property type="entry name" value="RlpA"/>
    <property type="match status" value="1"/>
</dbReference>
<keyword evidence="2 3" id="KW-0961">Cell wall biogenesis/degradation</keyword>
<organism evidence="7 8">
    <name type="scientific">Chelativorans composti</name>
    <dbReference type="NCBI Taxonomy" id="768533"/>
    <lineage>
        <taxon>Bacteria</taxon>
        <taxon>Pseudomonadati</taxon>
        <taxon>Pseudomonadota</taxon>
        <taxon>Alphaproteobacteria</taxon>
        <taxon>Hyphomicrobiales</taxon>
        <taxon>Phyllobacteriaceae</taxon>
        <taxon>Chelativorans</taxon>
    </lineage>
</organism>
<evidence type="ECO:0000256" key="5">
    <source>
        <dbReference type="SAM" id="SignalP"/>
    </source>
</evidence>
<dbReference type="Gene3D" id="2.40.40.10">
    <property type="entry name" value="RlpA-like domain"/>
    <property type="match status" value="1"/>
</dbReference>
<dbReference type="Proteomes" id="UP001597373">
    <property type="component" value="Unassembled WGS sequence"/>
</dbReference>
<evidence type="ECO:0000313" key="8">
    <source>
        <dbReference type="Proteomes" id="UP001597373"/>
    </source>
</evidence>
<feature type="signal peptide" evidence="5">
    <location>
        <begin position="1"/>
        <end position="30"/>
    </location>
</feature>
<dbReference type="PANTHER" id="PTHR34183:SF1">
    <property type="entry name" value="ENDOLYTIC PEPTIDOGLYCAN TRANSGLYCOSYLASE RLPA"/>
    <property type="match status" value="1"/>
</dbReference>
<name>A0ABW5DE36_9HYPH</name>
<evidence type="ECO:0000256" key="4">
    <source>
        <dbReference type="RuleBase" id="RU003495"/>
    </source>
</evidence>
<dbReference type="InterPro" id="IPR036908">
    <property type="entry name" value="RlpA-like_sf"/>
</dbReference>
<dbReference type="EC" id="4.2.2.-" evidence="3"/>
<evidence type="ECO:0000259" key="6">
    <source>
        <dbReference type="Pfam" id="PF03330"/>
    </source>
</evidence>
<proteinExistence type="inferred from homology"/>
<feature type="domain" description="RlpA-like protein double-psi beta-barrel" evidence="6">
    <location>
        <begin position="95"/>
        <end position="184"/>
    </location>
</feature>
<dbReference type="SUPFAM" id="SSF50685">
    <property type="entry name" value="Barwin-like endoglucanases"/>
    <property type="match status" value="1"/>
</dbReference>
<comment type="similarity">
    <text evidence="3 4">Belongs to the RlpA family.</text>
</comment>
<dbReference type="InterPro" id="IPR009009">
    <property type="entry name" value="RlpA-like_DPBB"/>
</dbReference>
<keyword evidence="3" id="KW-0472">Membrane</keyword>